<evidence type="ECO:0000313" key="1">
    <source>
        <dbReference type="EMBL" id="ASV33829.1"/>
    </source>
</evidence>
<evidence type="ECO:0000313" key="4">
    <source>
        <dbReference type="Proteomes" id="UP000229055"/>
    </source>
</evidence>
<evidence type="ECO:0000313" key="2">
    <source>
        <dbReference type="EMBL" id="ATW29167.1"/>
    </source>
</evidence>
<protein>
    <submittedName>
        <fullName evidence="3">Uncharacterized protein</fullName>
    </submittedName>
</protein>
<reference evidence="3" key="4">
    <citation type="journal article" date="2018" name="Genome Biol. Evol.">
        <title>Culture-Facilitated Comparative Genomics of the Facultative Symbiont Hamiltonella defensa.</title>
        <authorList>
            <person name="Chevignon G."/>
            <person name="Boyd B.M."/>
            <person name="Brandt J.W."/>
            <person name="Oliver K.M."/>
            <person name="Strand M.R."/>
        </authorList>
    </citation>
    <scope>NUCLEOTIDE SEQUENCE</scope>
    <source>
        <strain evidence="2">A2C</strain>
        <strain evidence="3">ZA17</strain>
    </source>
</reference>
<proteinExistence type="predicted"/>
<name>A0A2D3T5S9_9ENTR</name>
<accession>A0A2D3T5S9</accession>
<reference evidence="4 5" key="1">
    <citation type="submission" date="2016-10" db="EMBL/GenBank/DDBJ databases">
        <authorList>
            <person name="Chevignon G."/>
        </authorList>
    </citation>
    <scope>NUCLEOTIDE SEQUENCE [LARGE SCALE GENOMIC DNA]</scope>
    <source>
        <strain evidence="5">A2C</strain>
        <strain evidence="4">ZA17</strain>
    </source>
</reference>
<organism evidence="3 4">
    <name type="scientific">Candidatus Williamhamiltonella defendens</name>
    <dbReference type="NCBI Taxonomy" id="138072"/>
    <lineage>
        <taxon>Bacteria</taxon>
        <taxon>Pseudomonadati</taxon>
        <taxon>Pseudomonadota</taxon>
        <taxon>Gammaproteobacteria</taxon>
        <taxon>Enterobacterales</taxon>
        <taxon>Enterobacteriaceae</taxon>
        <taxon>aphid secondary symbionts</taxon>
        <taxon>Candidatus Williamhamiltonella</taxon>
    </lineage>
</organism>
<dbReference type="Proteomes" id="UP000792865">
    <property type="component" value="Chromosome"/>
</dbReference>
<gene>
    <name evidence="2" type="ORF">BJP41_01070</name>
    <name evidence="3" type="ORF">BJP43_01405</name>
    <name evidence="1" type="ORF">CJJ18_07270</name>
</gene>
<dbReference type="AlphaFoldDB" id="A0A2D3T5S9"/>
<reference evidence="1" key="2">
    <citation type="submission" date="2017-08" db="EMBL/GenBank/DDBJ databases">
        <title>Genome sequence of Candidatus Hamiltonella defensa from Acyrthosiphon pisum strain MI47.</title>
        <authorList>
            <person name="Patel V.A."/>
            <person name="Chevignon G."/>
            <person name="Russell J.A."/>
            <person name="Oliver K.M."/>
        </authorList>
    </citation>
    <scope>NUCLEOTIDE SEQUENCE</scope>
    <source>
        <strain evidence="1">MI47</strain>
    </source>
</reference>
<reference evidence="4 5" key="3">
    <citation type="submission" date="2017-11" db="EMBL/GenBank/DDBJ databases">
        <title>PacBio sequencing of new strain of the secondary endosymbiont Candidatus Hamiltonella defensa.</title>
        <authorList>
            <person name="Strand M.R."/>
            <person name="Oliver K."/>
        </authorList>
    </citation>
    <scope>NUCLEOTIDE SEQUENCE [LARGE SCALE GENOMIC DNA]</scope>
    <source>
        <strain evidence="5">A2C</strain>
        <strain evidence="4">ZA17</strain>
    </source>
</reference>
<dbReference type="EMBL" id="CP017606">
    <property type="protein sequence ID" value="ATW29167.1"/>
    <property type="molecule type" value="Genomic_DNA"/>
</dbReference>
<dbReference type="EMBL" id="CP017613">
    <property type="protein sequence ID" value="ATW33156.1"/>
    <property type="molecule type" value="Genomic_DNA"/>
</dbReference>
<evidence type="ECO:0000313" key="3">
    <source>
        <dbReference type="EMBL" id="ATW33156.1"/>
    </source>
</evidence>
<dbReference type="Proteomes" id="UP000229055">
    <property type="component" value="Chromosome"/>
</dbReference>
<sequence>MGEWRLWRSEKKPQTRLRLNGNEFFRDLNAAMILIRTLKYPPTFALRPSHSKNGLNKALIMSA</sequence>
<dbReference type="EMBL" id="CP022932">
    <property type="protein sequence ID" value="ASV33829.1"/>
    <property type="molecule type" value="Genomic_DNA"/>
</dbReference>
<evidence type="ECO:0000313" key="5">
    <source>
        <dbReference type="Proteomes" id="UP000230008"/>
    </source>
</evidence>
<dbReference type="Proteomes" id="UP000230008">
    <property type="component" value="Chromosome"/>
</dbReference>